<evidence type="ECO:0000256" key="1">
    <source>
        <dbReference type="ARBA" id="ARBA00001966"/>
    </source>
</evidence>
<evidence type="ECO:0000256" key="6">
    <source>
        <dbReference type="ARBA" id="ARBA00023004"/>
    </source>
</evidence>
<keyword evidence="5" id="KW-0479">Metal-binding</keyword>
<dbReference type="SUPFAM" id="SSF52242">
    <property type="entry name" value="Cobalamin (vitamin B12)-binding domain"/>
    <property type="match status" value="1"/>
</dbReference>
<dbReference type="SUPFAM" id="SSF102114">
    <property type="entry name" value="Radical SAM enzymes"/>
    <property type="match status" value="1"/>
</dbReference>
<dbReference type="InterPro" id="IPR007197">
    <property type="entry name" value="rSAM"/>
</dbReference>
<keyword evidence="6" id="KW-0408">Iron</keyword>
<evidence type="ECO:0000259" key="9">
    <source>
        <dbReference type="PROSITE" id="PS51918"/>
    </source>
</evidence>
<keyword evidence="3" id="KW-0808">Transferase</keyword>
<dbReference type="SFLD" id="SFLDS00029">
    <property type="entry name" value="Radical_SAM"/>
    <property type="match status" value="1"/>
</dbReference>
<gene>
    <name evidence="10" type="ORF">A6A05_04465</name>
</gene>
<dbReference type="OrthoDB" id="9801424at2"/>
<dbReference type="PROSITE" id="PS51918">
    <property type="entry name" value="RADICAL_SAM"/>
    <property type="match status" value="1"/>
</dbReference>
<keyword evidence="4" id="KW-0949">S-adenosyl-L-methionine</keyword>
<proteinExistence type="predicted"/>
<dbReference type="SMART" id="SM00729">
    <property type="entry name" value="Elp3"/>
    <property type="match status" value="1"/>
</dbReference>
<evidence type="ECO:0000313" key="11">
    <source>
        <dbReference type="Proteomes" id="UP000078543"/>
    </source>
</evidence>
<evidence type="ECO:0000256" key="2">
    <source>
        <dbReference type="ARBA" id="ARBA00022603"/>
    </source>
</evidence>
<dbReference type="Gene3D" id="3.80.30.20">
    <property type="entry name" value="tm_1862 like domain"/>
    <property type="match status" value="1"/>
</dbReference>
<accession>A0A178MBI4</accession>
<dbReference type="InterPro" id="IPR006158">
    <property type="entry name" value="Cobalamin-bd"/>
</dbReference>
<evidence type="ECO:0000256" key="3">
    <source>
        <dbReference type="ARBA" id="ARBA00022679"/>
    </source>
</evidence>
<dbReference type="SFLD" id="SFLDG01082">
    <property type="entry name" value="B12-binding_domain_containing"/>
    <property type="match status" value="1"/>
</dbReference>
<evidence type="ECO:0000256" key="4">
    <source>
        <dbReference type="ARBA" id="ARBA00022691"/>
    </source>
</evidence>
<dbReference type="PANTHER" id="PTHR43409:SF7">
    <property type="entry name" value="BLL1977 PROTEIN"/>
    <property type="match status" value="1"/>
</dbReference>
<feature type="domain" description="Radical SAM core" evidence="9">
    <location>
        <begin position="241"/>
        <end position="464"/>
    </location>
</feature>
<dbReference type="GO" id="GO:0005829">
    <property type="term" value="C:cytosol"/>
    <property type="evidence" value="ECO:0007669"/>
    <property type="project" value="TreeGrafter"/>
</dbReference>
<dbReference type="SFLD" id="SFLDG01123">
    <property type="entry name" value="methyltransferase_(Class_B)"/>
    <property type="match status" value="1"/>
</dbReference>
<comment type="cofactor">
    <cofactor evidence="1">
        <name>[4Fe-4S] cluster</name>
        <dbReference type="ChEBI" id="CHEBI:49883"/>
    </cofactor>
</comment>
<reference evidence="10 11" key="1">
    <citation type="submission" date="2016-04" db="EMBL/GenBank/DDBJ databases">
        <title>Draft genome sequence of freshwater magnetotactic bacteria Magnetospirillum marisnigri SP-1 and Magnetospirillum moscoviense BB-1.</title>
        <authorList>
            <person name="Koziaeva V."/>
            <person name="Dziuba M.V."/>
            <person name="Ivanov T.M."/>
            <person name="Kuznetsov B."/>
            <person name="Grouzdev D.S."/>
        </authorList>
    </citation>
    <scope>NUCLEOTIDE SEQUENCE [LARGE SCALE GENOMIC DNA]</scope>
    <source>
        <strain evidence="10 11">BB-1</strain>
    </source>
</reference>
<feature type="domain" description="B12-binding" evidence="8">
    <location>
        <begin position="38"/>
        <end position="190"/>
    </location>
</feature>
<evidence type="ECO:0000259" key="8">
    <source>
        <dbReference type="PROSITE" id="PS51332"/>
    </source>
</evidence>
<dbReference type="PANTHER" id="PTHR43409">
    <property type="entry name" value="ANAEROBIC MAGNESIUM-PROTOPORPHYRIN IX MONOMETHYL ESTER CYCLASE-RELATED"/>
    <property type="match status" value="1"/>
</dbReference>
<dbReference type="Gene3D" id="3.40.50.280">
    <property type="entry name" value="Cobalamin-binding domain"/>
    <property type="match status" value="1"/>
</dbReference>
<dbReference type="PROSITE" id="PS51332">
    <property type="entry name" value="B12_BINDING"/>
    <property type="match status" value="1"/>
</dbReference>
<dbReference type="CDD" id="cd02068">
    <property type="entry name" value="radical_SAM_B12_BD"/>
    <property type="match status" value="1"/>
</dbReference>
<dbReference type="InterPro" id="IPR006638">
    <property type="entry name" value="Elp3/MiaA/NifB-like_rSAM"/>
</dbReference>
<dbReference type="GO" id="GO:0031419">
    <property type="term" value="F:cobalamin binding"/>
    <property type="evidence" value="ECO:0007669"/>
    <property type="project" value="InterPro"/>
</dbReference>
<dbReference type="CDD" id="cd01335">
    <property type="entry name" value="Radical_SAM"/>
    <property type="match status" value="1"/>
</dbReference>
<dbReference type="AlphaFoldDB" id="A0A178MBI4"/>
<dbReference type="GO" id="GO:0003824">
    <property type="term" value="F:catalytic activity"/>
    <property type="evidence" value="ECO:0007669"/>
    <property type="project" value="InterPro"/>
</dbReference>
<dbReference type="InterPro" id="IPR034466">
    <property type="entry name" value="Methyltransferase_Class_B"/>
</dbReference>
<keyword evidence="7" id="KW-0411">Iron-sulfur</keyword>
<dbReference type="InterPro" id="IPR023404">
    <property type="entry name" value="rSAM_horseshoe"/>
</dbReference>
<keyword evidence="2" id="KW-0489">Methyltransferase</keyword>
<dbReference type="Pfam" id="PF04055">
    <property type="entry name" value="Radical_SAM"/>
    <property type="match status" value="1"/>
</dbReference>
<dbReference type="RefSeq" id="WP_068504173.1">
    <property type="nucleotide sequence ID" value="NZ_LWQU01000185.1"/>
</dbReference>
<keyword evidence="11" id="KW-1185">Reference proteome</keyword>
<sequence>MDKDSHPQPVKADKRALSDVLARHAAAPGETRRVQLLRPFAVLSKNTYSAPVQPPIGVAYLAALVERAGYPVGIIDAIGEDILRIEPSADGSCNLQGLPTEAILARIAPDTAILGVSLMFSLEWLQQRDLIRRIRRAFPKLIIVAGGEHVTALADYLLTDCPEIDYLVAGEGDVTLLALVHNLLDGQPVDDIPGLVFRRPDGTVVNNGLGARIANVDQLPYPAWHLLPVTNYFIDNWTGGIATGRNMIIMATRGCPYQCTFCSNPGMWTTRYQMRDPAGVLDEIQWLIDTYQATSIDFCDLTAIVKKDWVLEFCRQMKARGMRFTWQLPSGTRSEAMDHEVLQAIFEAGCRLVVLAPESGSERTLKTIKKKVSLARVTDSIRQAVRIGHTVKVNLVIGFPDERLSDVVKTFLYAIRCALIGADDCNIAIFTPYPGSEIFHDLRRRGIIARIDDTFFHNLLIQFDMTSTACYADHVPGWFLALVRLVGQSLFYSLAYLTRPRRLVRLVASMRAEKFHAHNLFEQRIHDFVVRRRLNSQVRPEGRQAGP</sequence>
<evidence type="ECO:0000313" key="10">
    <source>
        <dbReference type="EMBL" id="OAN45378.1"/>
    </source>
</evidence>
<dbReference type="STRING" id="1437059.A6A05_04465"/>
<dbReference type="EMBL" id="LWQU01000185">
    <property type="protein sequence ID" value="OAN45378.1"/>
    <property type="molecule type" value="Genomic_DNA"/>
</dbReference>
<dbReference type="InterPro" id="IPR036724">
    <property type="entry name" value="Cobalamin-bd_sf"/>
</dbReference>
<dbReference type="InterPro" id="IPR051198">
    <property type="entry name" value="BchE-like"/>
</dbReference>
<comment type="caution">
    <text evidence="10">The sequence shown here is derived from an EMBL/GenBank/DDBJ whole genome shotgun (WGS) entry which is preliminary data.</text>
</comment>
<dbReference type="Pfam" id="PF02310">
    <property type="entry name" value="B12-binding"/>
    <property type="match status" value="1"/>
</dbReference>
<dbReference type="GO" id="GO:0046872">
    <property type="term" value="F:metal ion binding"/>
    <property type="evidence" value="ECO:0007669"/>
    <property type="project" value="UniProtKB-KW"/>
</dbReference>
<protein>
    <submittedName>
        <fullName evidence="10">Radical SAM protein</fullName>
    </submittedName>
</protein>
<evidence type="ECO:0000256" key="5">
    <source>
        <dbReference type="ARBA" id="ARBA00022723"/>
    </source>
</evidence>
<dbReference type="InterPro" id="IPR058240">
    <property type="entry name" value="rSAM_sf"/>
</dbReference>
<name>A0A178MBI4_9PROT</name>
<evidence type="ECO:0000256" key="7">
    <source>
        <dbReference type="ARBA" id="ARBA00023014"/>
    </source>
</evidence>
<dbReference type="Proteomes" id="UP000078543">
    <property type="component" value="Unassembled WGS sequence"/>
</dbReference>
<organism evidence="10 11">
    <name type="scientific">Magnetospirillum moscoviense</name>
    <dbReference type="NCBI Taxonomy" id="1437059"/>
    <lineage>
        <taxon>Bacteria</taxon>
        <taxon>Pseudomonadati</taxon>
        <taxon>Pseudomonadota</taxon>
        <taxon>Alphaproteobacteria</taxon>
        <taxon>Rhodospirillales</taxon>
        <taxon>Rhodospirillaceae</taxon>
        <taxon>Magnetospirillum</taxon>
    </lineage>
</organism>
<dbReference type="GO" id="GO:0051539">
    <property type="term" value="F:4 iron, 4 sulfur cluster binding"/>
    <property type="evidence" value="ECO:0007669"/>
    <property type="project" value="UniProtKB-KW"/>
</dbReference>